<protein>
    <submittedName>
        <fullName evidence="2">Uncharacterized protein</fullName>
    </submittedName>
</protein>
<gene>
    <name evidence="2" type="ORF">RhiirA4_550232</name>
</gene>
<evidence type="ECO:0000256" key="1">
    <source>
        <dbReference type="SAM" id="Phobius"/>
    </source>
</evidence>
<dbReference type="EMBL" id="LLXI01003297">
    <property type="protein sequence ID" value="PKY58988.1"/>
    <property type="molecule type" value="Genomic_DNA"/>
</dbReference>
<keyword evidence="1" id="KW-0472">Membrane</keyword>
<feature type="transmembrane region" description="Helical" evidence="1">
    <location>
        <begin position="89"/>
        <end position="111"/>
    </location>
</feature>
<dbReference type="VEuPathDB" id="FungiDB:FUN_024471"/>
<organism evidence="2 3">
    <name type="scientific">Rhizophagus irregularis</name>
    <dbReference type="NCBI Taxonomy" id="588596"/>
    <lineage>
        <taxon>Eukaryota</taxon>
        <taxon>Fungi</taxon>
        <taxon>Fungi incertae sedis</taxon>
        <taxon>Mucoromycota</taxon>
        <taxon>Glomeromycotina</taxon>
        <taxon>Glomeromycetes</taxon>
        <taxon>Glomerales</taxon>
        <taxon>Glomeraceae</taxon>
        <taxon>Rhizophagus</taxon>
    </lineage>
</organism>
<evidence type="ECO:0000313" key="2">
    <source>
        <dbReference type="EMBL" id="PKY58988.1"/>
    </source>
</evidence>
<name>A0A2I1HJC6_9GLOM</name>
<reference evidence="2 3" key="1">
    <citation type="submission" date="2015-10" db="EMBL/GenBank/DDBJ databases">
        <title>Genome analyses suggest a sexual origin of heterokaryosis in a supposedly ancient asexual fungus.</title>
        <authorList>
            <person name="Ropars J."/>
            <person name="Sedzielewska K."/>
            <person name="Noel J."/>
            <person name="Charron P."/>
            <person name="Farinelli L."/>
            <person name="Marton T."/>
            <person name="Kruger M."/>
            <person name="Pelin A."/>
            <person name="Brachmann A."/>
            <person name="Corradi N."/>
        </authorList>
    </citation>
    <scope>NUCLEOTIDE SEQUENCE [LARGE SCALE GENOMIC DNA]</scope>
    <source>
        <strain evidence="2 3">A4</strain>
    </source>
</reference>
<keyword evidence="1" id="KW-0812">Transmembrane</keyword>
<proteinExistence type="predicted"/>
<evidence type="ECO:0000313" key="3">
    <source>
        <dbReference type="Proteomes" id="UP000234323"/>
    </source>
</evidence>
<comment type="caution">
    <text evidence="2">The sequence shown here is derived from an EMBL/GenBank/DDBJ whole genome shotgun (WGS) entry which is preliminary data.</text>
</comment>
<keyword evidence="3" id="KW-1185">Reference proteome</keyword>
<sequence>MRELRAWRVMLEAIGCKNITPFERDVSDVSGIETISNLFSNGFLNSTLNSTIRNDEFENFAENFTYEELMKNLQHKGFRRYANVYSCNSTIATSLTTLVMWIELLLLLRFFSGL</sequence>
<keyword evidence="1" id="KW-1133">Transmembrane helix</keyword>
<dbReference type="Proteomes" id="UP000234323">
    <property type="component" value="Unassembled WGS sequence"/>
</dbReference>
<accession>A0A2I1HJC6</accession>
<dbReference type="AlphaFoldDB" id="A0A2I1HJC6"/>
<dbReference type="VEuPathDB" id="FungiDB:RhiirA1_475919"/>